<dbReference type="NCBIfam" id="TIGR00026">
    <property type="entry name" value="hi_GC_TIGR00026"/>
    <property type="match status" value="1"/>
</dbReference>
<dbReference type="InterPro" id="IPR012349">
    <property type="entry name" value="Split_barrel_FMN-bd"/>
</dbReference>
<name>A0ABU5YH60_9MYCO</name>
<dbReference type="Proteomes" id="UP001299046">
    <property type="component" value="Unassembled WGS sequence"/>
</dbReference>
<sequence>MQFSDRRARFNRVVTNPLFRPVSGWVPLWSIVEHTGRRSGKLYRTPVSVFHTADGVAVLLPYGTDRDWVRNVLSAGGGRVKVGGKTFDVTSPRVVPTGEAVGLLRAPWDRLLGHAGVAHTLLLDRAGRAT</sequence>
<dbReference type="Gene3D" id="2.30.110.10">
    <property type="entry name" value="Electron Transport, Fmn-binding Protein, Chain A"/>
    <property type="match status" value="1"/>
</dbReference>
<protein>
    <submittedName>
        <fullName evidence="1">Nitroreductase family deazaflavin-dependent oxidoreductase</fullName>
    </submittedName>
</protein>
<evidence type="ECO:0000313" key="1">
    <source>
        <dbReference type="EMBL" id="MEB3049392.1"/>
    </source>
</evidence>
<keyword evidence="2" id="KW-1185">Reference proteome</keyword>
<dbReference type="InterPro" id="IPR004378">
    <property type="entry name" value="F420H2_quin_Rdtase"/>
</dbReference>
<dbReference type="RefSeq" id="WP_224864355.1">
    <property type="nucleotide sequence ID" value="NZ_JAYJJS010000033.1"/>
</dbReference>
<organism evidence="1 2">
    <name type="scientific">[Mycobacterium] zoologicum</name>
    <dbReference type="NCBI Taxonomy" id="2872311"/>
    <lineage>
        <taxon>Bacteria</taxon>
        <taxon>Bacillati</taxon>
        <taxon>Actinomycetota</taxon>
        <taxon>Actinomycetes</taxon>
        <taxon>Mycobacteriales</taxon>
        <taxon>Mycobacteriaceae</taxon>
        <taxon>Mycolicibacter</taxon>
    </lineage>
</organism>
<comment type="caution">
    <text evidence="1">The sequence shown here is derived from an EMBL/GenBank/DDBJ whole genome shotgun (WGS) entry which is preliminary data.</text>
</comment>
<proteinExistence type="predicted"/>
<dbReference type="EMBL" id="JAYJJT010000005">
    <property type="protein sequence ID" value="MEB3049392.1"/>
    <property type="molecule type" value="Genomic_DNA"/>
</dbReference>
<gene>
    <name evidence="1" type="ORF">KV112_06485</name>
</gene>
<accession>A0ABU5YH60</accession>
<evidence type="ECO:0000313" key="2">
    <source>
        <dbReference type="Proteomes" id="UP001299046"/>
    </source>
</evidence>
<dbReference type="Pfam" id="PF04075">
    <property type="entry name" value="F420H2_quin_red"/>
    <property type="match status" value="1"/>
</dbReference>
<reference evidence="1 2" key="1">
    <citation type="submission" date="2023-12" db="EMBL/GenBank/DDBJ databases">
        <title>Description of new species of Mycobacterium terrae complex isolated from sewage at the Sao Paulo Zoological Park Foundation in Brazil.</title>
        <authorList>
            <person name="Romagnoli C.L."/>
            <person name="Conceicao E.C."/>
            <person name="Machado E."/>
            <person name="Barreto L.B.P.F."/>
            <person name="Sharma A."/>
            <person name="Silva N.M."/>
            <person name="Marques L.E."/>
            <person name="Juliana M.A."/>
            <person name="Lourenco M.C.S."/>
            <person name="Digiampietri L.A."/>
            <person name="Suffys P.N."/>
            <person name="Viana-Niero C."/>
        </authorList>
    </citation>
    <scope>NUCLEOTIDE SEQUENCE [LARGE SCALE GENOMIC DNA]</scope>
    <source>
        <strain evidence="1 2">MYC123</strain>
    </source>
</reference>